<feature type="transmembrane region" description="Helical" evidence="1">
    <location>
        <begin position="96"/>
        <end position="113"/>
    </location>
</feature>
<dbReference type="STRING" id="1159016.SAMN02927937_01821"/>
<keyword evidence="1" id="KW-0812">Transmembrane</keyword>
<keyword evidence="1" id="KW-1133">Transmembrane helix</keyword>
<dbReference type="Proteomes" id="UP000199634">
    <property type="component" value="Unassembled WGS sequence"/>
</dbReference>
<name>A0A1H6LNB5_9FLAO</name>
<keyword evidence="1" id="KW-0472">Membrane</keyword>
<accession>A0A1H6LNB5</accession>
<gene>
    <name evidence="2" type="ORF">SAMN02927937_01821</name>
</gene>
<evidence type="ECO:0000313" key="2">
    <source>
        <dbReference type="EMBL" id="SEH86224.1"/>
    </source>
</evidence>
<dbReference type="AlphaFoldDB" id="A0A1H6LNB5"/>
<protein>
    <submittedName>
        <fullName evidence="2">Uncharacterized protein</fullName>
    </submittedName>
</protein>
<evidence type="ECO:0000256" key="1">
    <source>
        <dbReference type="SAM" id="Phobius"/>
    </source>
</evidence>
<organism evidence="2 3">
    <name type="scientific">Paenimyroides marinum</name>
    <dbReference type="NCBI Taxonomy" id="1159016"/>
    <lineage>
        <taxon>Bacteria</taxon>
        <taxon>Pseudomonadati</taxon>
        <taxon>Bacteroidota</taxon>
        <taxon>Flavobacteriia</taxon>
        <taxon>Flavobacteriales</taxon>
        <taxon>Flavobacteriaceae</taxon>
        <taxon>Paenimyroides</taxon>
    </lineage>
</organism>
<dbReference type="RefSeq" id="WP_091099362.1">
    <property type="nucleotide sequence ID" value="NZ_FNXE01000024.1"/>
</dbReference>
<sequence length="123" mass="14260">MKEIGINFLLTFFILLVLLPIGLFVEGLNEDAIFHMMFSFTIYLLAMSLINALILTTIDTFVTNTKRRLILTFLPSLIMIFFFLQFLTTISIENKGLFVGFPLIIAVFSSNFLRYKRINKHIK</sequence>
<dbReference type="EMBL" id="FNXE01000024">
    <property type="protein sequence ID" value="SEH86224.1"/>
    <property type="molecule type" value="Genomic_DNA"/>
</dbReference>
<feature type="transmembrane region" description="Helical" evidence="1">
    <location>
        <begin position="40"/>
        <end position="62"/>
    </location>
</feature>
<keyword evidence="3" id="KW-1185">Reference proteome</keyword>
<feature type="transmembrane region" description="Helical" evidence="1">
    <location>
        <begin position="69"/>
        <end position="90"/>
    </location>
</feature>
<proteinExistence type="predicted"/>
<reference evidence="2 3" key="1">
    <citation type="submission" date="2016-10" db="EMBL/GenBank/DDBJ databases">
        <authorList>
            <person name="de Groot N.N."/>
        </authorList>
    </citation>
    <scope>NUCLEOTIDE SEQUENCE [LARGE SCALE GENOMIC DNA]</scope>
    <source>
        <strain evidence="2 3">CGMCC 1.10825</strain>
    </source>
</reference>
<evidence type="ECO:0000313" key="3">
    <source>
        <dbReference type="Proteomes" id="UP000199634"/>
    </source>
</evidence>